<name>A0A6A6PB74_9PEZI</name>
<evidence type="ECO:0000259" key="2">
    <source>
        <dbReference type="Pfam" id="PF26013"/>
    </source>
</evidence>
<proteinExistence type="predicted"/>
<dbReference type="PANTHER" id="PTHR39601">
    <property type="entry name" value="CHORIOGENIN HMINOR"/>
    <property type="match status" value="1"/>
</dbReference>
<protein>
    <recommendedName>
        <fullName evidence="2">DUF8004 domain-containing protein</fullName>
    </recommendedName>
</protein>
<dbReference type="PANTHER" id="PTHR39601:SF1">
    <property type="entry name" value="CHORIOGENIN HMINOR"/>
    <property type="match status" value="1"/>
</dbReference>
<accession>A0A6A6PB74</accession>
<organism evidence="3 4">
    <name type="scientific">Lineolata rhizophorae</name>
    <dbReference type="NCBI Taxonomy" id="578093"/>
    <lineage>
        <taxon>Eukaryota</taxon>
        <taxon>Fungi</taxon>
        <taxon>Dikarya</taxon>
        <taxon>Ascomycota</taxon>
        <taxon>Pezizomycotina</taxon>
        <taxon>Dothideomycetes</taxon>
        <taxon>Dothideomycetes incertae sedis</taxon>
        <taxon>Lineolatales</taxon>
        <taxon>Lineolataceae</taxon>
        <taxon>Lineolata</taxon>
    </lineage>
</organism>
<dbReference type="EMBL" id="MU001671">
    <property type="protein sequence ID" value="KAF2461231.1"/>
    <property type="molecule type" value="Genomic_DNA"/>
</dbReference>
<sequence>MERSRRPASNAGILKTPRRGPHVKRWDGKNRTCADWDGLRRDSELFFQNGDILVHLYAKGNSRRGPTFRVPFETLQKFNCGPLFSICFAQLLPELQGSSPTGSGRPQDKYELYIPAPDHVPRDDAFSWHITTRNFFALVYRKPLVGTTMGKALVTLHDRMRMFRAKRANNHNDLLVYLEEMGYLNFAHHPDYALAVLYYAEQYQIFGLWADAFVHCVAMNDGLYLSPEFAAISPTT</sequence>
<dbReference type="Proteomes" id="UP000799766">
    <property type="component" value="Unassembled WGS sequence"/>
</dbReference>
<feature type="domain" description="DUF8004" evidence="2">
    <location>
        <begin position="172"/>
        <end position="236"/>
    </location>
</feature>
<evidence type="ECO:0000313" key="4">
    <source>
        <dbReference type="Proteomes" id="UP000799766"/>
    </source>
</evidence>
<evidence type="ECO:0000313" key="3">
    <source>
        <dbReference type="EMBL" id="KAF2461231.1"/>
    </source>
</evidence>
<dbReference type="AlphaFoldDB" id="A0A6A6PB74"/>
<dbReference type="InterPro" id="IPR058317">
    <property type="entry name" value="DUF8004"/>
</dbReference>
<reference evidence="3" key="1">
    <citation type="journal article" date="2020" name="Stud. Mycol.">
        <title>101 Dothideomycetes genomes: a test case for predicting lifestyles and emergence of pathogens.</title>
        <authorList>
            <person name="Haridas S."/>
            <person name="Albert R."/>
            <person name="Binder M."/>
            <person name="Bloem J."/>
            <person name="Labutti K."/>
            <person name="Salamov A."/>
            <person name="Andreopoulos B."/>
            <person name="Baker S."/>
            <person name="Barry K."/>
            <person name="Bills G."/>
            <person name="Bluhm B."/>
            <person name="Cannon C."/>
            <person name="Castanera R."/>
            <person name="Culley D."/>
            <person name="Daum C."/>
            <person name="Ezra D."/>
            <person name="Gonzalez J."/>
            <person name="Henrissat B."/>
            <person name="Kuo A."/>
            <person name="Liang C."/>
            <person name="Lipzen A."/>
            <person name="Lutzoni F."/>
            <person name="Magnuson J."/>
            <person name="Mondo S."/>
            <person name="Nolan M."/>
            <person name="Ohm R."/>
            <person name="Pangilinan J."/>
            <person name="Park H.-J."/>
            <person name="Ramirez L."/>
            <person name="Alfaro M."/>
            <person name="Sun H."/>
            <person name="Tritt A."/>
            <person name="Yoshinaga Y."/>
            <person name="Zwiers L.-H."/>
            <person name="Turgeon B."/>
            <person name="Goodwin S."/>
            <person name="Spatafora J."/>
            <person name="Crous P."/>
            <person name="Grigoriev I."/>
        </authorList>
    </citation>
    <scope>NUCLEOTIDE SEQUENCE</scope>
    <source>
        <strain evidence="3">ATCC 16933</strain>
    </source>
</reference>
<feature type="non-terminal residue" evidence="3">
    <location>
        <position position="236"/>
    </location>
</feature>
<dbReference type="Pfam" id="PF26013">
    <property type="entry name" value="DUF8004"/>
    <property type="match status" value="1"/>
</dbReference>
<gene>
    <name evidence="3" type="ORF">BDY21DRAFT_278722</name>
</gene>
<feature type="region of interest" description="Disordered" evidence="1">
    <location>
        <begin position="1"/>
        <end position="26"/>
    </location>
</feature>
<dbReference type="OrthoDB" id="4114825at2759"/>
<keyword evidence="4" id="KW-1185">Reference proteome</keyword>
<evidence type="ECO:0000256" key="1">
    <source>
        <dbReference type="SAM" id="MobiDB-lite"/>
    </source>
</evidence>